<dbReference type="Pfam" id="PF12694">
    <property type="entry name" value="cpYpsA"/>
    <property type="match status" value="1"/>
</dbReference>
<accession>A0A5C5YNL1</accession>
<proteinExistence type="predicted"/>
<dbReference type="InterPro" id="IPR024755">
    <property type="entry name" value="cpYpsA"/>
</dbReference>
<dbReference type="Proteomes" id="UP000315010">
    <property type="component" value="Unassembled WGS sequence"/>
</dbReference>
<dbReference type="EMBL" id="SJPJ01000002">
    <property type="protein sequence ID" value="TWT76486.1"/>
    <property type="molecule type" value="Genomic_DNA"/>
</dbReference>
<sequence>MTDRSTDLNSTFLPSKLVSGGQTGVDRAGLDAAIALGIEHGGWCPSGRLAEDGTVPSRYELTETASRDYPVRTEWNVRDSDATLILYEKKLSGGTLLTQRLCRRLDKECMLARLDRDDVDLTRHWLASLRPAVLNIAGPRQSTAPGIDKRSFEFLMKVFAIRSTGQK</sequence>
<reference evidence="1 2" key="1">
    <citation type="submission" date="2019-02" db="EMBL/GenBank/DDBJ databases">
        <title>Deep-cultivation of Planctomycetes and their phenomic and genomic characterization uncovers novel biology.</title>
        <authorList>
            <person name="Wiegand S."/>
            <person name="Jogler M."/>
            <person name="Boedeker C."/>
            <person name="Pinto D."/>
            <person name="Vollmers J."/>
            <person name="Rivas-Marin E."/>
            <person name="Kohn T."/>
            <person name="Peeters S.H."/>
            <person name="Heuer A."/>
            <person name="Rast P."/>
            <person name="Oberbeckmann S."/>
            <person name="Bunk B."/>
            <person name="Jeske O."/>
            <person name="Meyerdierks A."/>
            <person name="Storesund J.E."/>
            <person name="Kallscheuer N."/>
            <person name="Luecker S."/>
            <person name="Lage O.M."/>
            <person name="Pohl T."/>
            <person name="Merkel B.J."/>
            <person name="Hornburger P."/>
            <person name="Mueller R.-W."/>
            <person name="Bruemmer F."/>
            <person name="Labrenz M."/>
            <person name="Spormann A.M."/>
            <person name="Op Den Camp H."/>
            <person name="Overmann J."/>
            <person name="Amann R."/>
            <person name="Jetten M.S.M."/>
            <person name="Mascher T."/>
            <person name="Medema M.H."/>
            <person name="Devos D.P."/>
            <person name="Kaster A.-K."/>
            <person name="Ovreas L."/>
            <person name="Rohde M."/>
            <person name="Galperin M.Y."/>
            <person name="Jogler C."/>
        </authorList>
    </citation>
    <scope>NUCLEOTIDE SEQUENCE [LARGE SCALE GENOMIC DNA]</scope>
    <source>
        <strain evidence="1 2">CA13</strain>
    </source>
</reference>
<dbReference type="OrthoDB" id="283616at2"/>
<organism evidence="1 2">
    <name type="scientific">Novipirellula herctigrandis</name>
    <dbReference type="NCBI Taxonomy" id="2527986"/>
    <lineage>
        <taxon>Bacteria</taxon>
        <taxon>Pseudomonadati</taxon>
        <taxon>Planctomycetota</taxon>
        <taxon>Planctomycetia</taxon>
        <taxon>Pirellulales</taxon>
        <taxon>Pirellulaceae</taxon>
        <taxon>Novipirellula</taxon>
    </lineage>
</organism>
<comment type="caution">
    <text evidence="1">The sequence shown here is derived from an EMBL/GenBank/DDBJ whole genome shotgun (WGS) entry which is preliminary data.</text>
</comment>
<keyword evidence="2" id="KW-1185">Reference proteome</keyword>
<protein>
    <submittedName>
        <fullName evidence="1">Putative molybdenum carrier</fullName>
    </submittedName>
</protein>
<dbReference type="AlphaFoldDB" id="A0A5C5YNL1"/>
<gene>
    <name evidence="1" type="ORF">CA13_69810</name>
</gene>
<dbReference type="RefSeq" id="WP_146404246.1">
    <property type="nucleotide sequence ID" value="NZ_SJPJ01000002.1"/>
</dbReference>
<dbReference type="Gene3D" id="3.40.50.450">
    <property type="match status" value="1"/>
</dbReference>
<evidence type="ECO:0000313" key="1">
    <source>
        <dbReference type="EMBL" id="TWT76486.1"/>
    </source>
</evidence>
<name>A0A5C5YNL1_9BACT</name>
<dbReference type="SUPFAM" id="SSF102405">
    <property type="entry name" value="MCP/YpsA-like"/>
    <property type="match status" value="1"/>
</dbReference>
<evidence type="ECO:0000313" key="2">
    <source>
        <dbReference type="Proteomes" id="UP000315010"/>
    </source>
</evidence>